<dbReference type="PANTHER" id="PTHR38595:SF1">
    <property type="entry name" value="TYPE VI SECRETION SYSTEM COMPONENT TSSE1"/>
    <property type="match status" value="1"/>
</dbReference>
<name>A0A401FYU4_9BACT</name>
<reference evidence="3" key="2">
    <citation type="submission" date="2019-01" db="EMBL/GenBank/DDBJ databases">
        <title>Genome sequence of Desulfonema ishimotonii strain Tokyo 01.</title>
        <authorList>
            <person name="Fukui M."/>
        </authorList>
    </citation>
    <scope>NUCLEOTIDE SEQUENCE [LARGE SCALE GENOMIC DNA]</scope>
    <source>
        <strain evidence="3">Tokyo 01</strain>
    </source>
</reference>
<dbReference type="PANTHER" id="PTHR38595">
    <property type="entry name" value="CYTOPLASMIC PROTEIN-RELATED"/>
    <property type="match status" value="1"/>
</dbReference>
<reference evidence="3" key="1">
    <citation type="submission" date="2017-11" db="EMBL/GenBank/DDBJ databases">
        <authorList>
            <person name="Watanabe M."/>
            <person name="Kojima H."/>
        </authorList>
    </citation>
    <scope>NUCLEOTIDE SEQUENCE [LARGE SCALE GENOMIC DNA]</scope>
    <source>
        <strain evidence="3">Tokyo 01</strain>
    </source>
</reference>
<accession>A0A401FYU4</accession>
<dbReference type="AlphaFoldDB" id="A0A401FYU4"/>
<organism evidence="2 3">
    <name type="scientific">Desulfonema ishimotonii</name>
    <dbReference type="NCBI Taxonomy" id="45657"/>
    <lineage>
        <taxon>Bacteria</taxon>
        <taxon>Pseudomonadati</taxon>
        <taxon>Thermodesulfobacteriota</taxon>
        <taxon>Desulfobacteria</taxon>
        <taxon>Desulfobacterales</taxon>
        <taxon>Desulfococcaceae</taxon>
        <taxon>Desulfonema</taxon>
    </lineage>
</organism>
<dbReference type="Pfam" id="PF04965">
    <property type="entry name" value="GPW_gp25"/>
    <property type="match status" value="1"/>
</dbReference>
<dbReference type="InterPro" id="IPR017737">
    <property type="entry name" value="TssE1-like"/>
</dbReference>
<evidence type="ECO:0000313" key="2">
    <source>
        <dbReference type="EMBL" id="GBC62141.1"/>
    </source>
</evidence>
<dbReference type="Gene3D" id="3.10.450.40">
    <property type="match status" value="1"/>
</dbReference>
<dbReference type="NCBIfam" id="TIGR03357">
    <property type="entry name" value="VI_zyme"/>
    <property type="match status" value="1"/>
</dbReference>
<feature type="domain" description="IraD/Gp25-like" evidence="1">
    <location>
        <begin position="39"/>
        <end position="128"/>
    </location>
</feature>
<dbReference type="RefSeq" id="WP_124329340.1">
    <property type="nucleotide sequence ID" value="NZ_BEXT01000001.1"/>
</dbReference>
<protein>
    <submittedName>
        <fullName evidence="2">Type VI secretion system baseplate subunit TssE</fullName>
    </submittedName>
</protein>
<comment type="caution">
    <text evidence="2">The sequence shown here is derived from an EMBL/GenBank/DDBJ whole genome shotgun (WGS) entry which is preliminary data.</text>
</comment>
<proteinExistence type="predicted"/>
<dbReference type="EMBL" id="BEXT01000001">
    <property type="protein sequence ID" value="GBC62141.1"/>
    <property type="molecule type" value="Genomic_DNA"/>
</dbReference>
<dbReference type="InterPro" id="IPR053176">
    <property type="entry name" value="T6SS_TssE1-like"/>
</dbReference>
<sequence length="149" mass="17415">MPIPAPFKARATLLERLTDYEPRQKAEPHPLRVLSREGLKESVRRNLDWILNARTPLTGDEFDHDELTVIHYGIPDFGGYSPENPEDRKRLARRIRRAVRFFEPRLRDVRVTVGPQMENERTLRVIIIHAVMVEADIREPVIFKTILQG</sequence>
<keyword evidence="3" id="KW-1185">Reference proteome</keyword>
<gene>
    <name evidence="2" type="ORF">DENIS_3104</name>
</gene>
<evidence type="ECO:0000259" key="1">
    <source>
        <dbReference type="Pfam" id="PF04965"/>
    </source>
</evidence>
<dbReference type="InterPro" id="IPR007048">
    <property type="entry name" value="IraD/Gp25-like"/>
</dbReference>
<evidence type="ECO:0000313" key="3">
    <source>
        <dbReference type="Proteomes" id="UP000288096"/>
    </source>
</evidence>
<dbReference type="SUPFAM" id="SSF160719">
    <property type="entry name" value="gpW/gp25-like"/>
    <property type="match status" value="1"/>
</dbReference>
<dbReference type="Proteomes" id="UP000288096">
    <property type="component" value="Unassembled WGS sequence"/>
</dbReference>
<dbReference type="OrthoDB" id="7305179at2"/>